<dbReference type="GO" id="GO:0005840">
    <property type="term" value="C:ribosome"/>
    <property type="evidence" value="ECO:0007669"/>
    <property type="project" value="UniProtKB-KW"/>
</dbReference>
<dbReference type="Gene3D" id="2.40.10.190">
    <property type="entry name" value="translation elongation factor selb, chain A, domain 4"/>
    <property type="match status" value="1"/>
</dbReference>
<evidence type="ECO:0000313" key="2">
    <source>
        <dbReference type="Proteomes" id="UP000700334"/>
    </source>
</evidence>
<dbReference type="Proteomes" id="UP000700334">
    <property type="component" value="Unassembled WGS sequence"/>
</dbReference>
<dbReference type="InterPro" id="IPR038661">
    <property type="entry name" value="Ribosomal_eL33_sf"/>
</dbReference>
<keyword evidence="1" id="KW-0689">Ribosomal protein</keyword>
<keyword evidence="2" id="KW-1185">Reference proteome</keyword>
<name>A0A8J6DRM5_GALPY</name>
<dbReference type="EMBL" id="JAGFMF010011610">
    <property type="protein sequence ID" value="KAG8519367.1"/>
    <property type="molecule type" value="Genomic_DNA"/>
</dbReference>
<organism evidence="1 2">
    <name type="scientific">Galemys pyrenaicus</name>
    <name type="common">Iberian desman</name>
    <name type="synonym">Pyrenean desman</name>
    <dbReference type="NCBI Taxonomy" id="202257"/>
    <lineage>
        <taxon>Eukaryota</taxon>
        <taxon>Metazoa</taxon>
        <taxon>Chordata</taxon>
        <taxon>Craniata</taxon>
        <taxon>Vertebrata</taxon>
        <taxon>Euteleostomi</taxon>
        <taxon>Mammalia</taxon>
        <taxon>Eutheria</taxon>
        <taxon>Laurasiatheria</taxon>
        <taxon>Eulipotyphla</taxon>
        <taxon>Talpidae</taxon>
        <taxon>Galemys</taxon>
    </lineage>
</organism>
<feature type="non-terminal residue" evidence="1">
    <location>
        <position position="1"/>
    </location>
</feature>
<protein>
    <submittedName>
        <fullName evidence="1">60S ribosomal protein L35a</fullName>
    </submittedName>
</protein>
<comment type="caution">
    <text evidence="1">The sequence shown here is derived from an EMBL/GenBank/DDBJ whole genome shotgun (WGS) entry which is preliminary data.</text>
</comment>
<gene>
    <name evidence="1" type="ORF">J0S82_009481</name>
</gene>
<sequence length="97" mass="11414">NRTSKIELGRLWSNTIFAAYKQGLQNQKDHTGLLKIEGVYARDVLICMTQRTTGDSWCQTNQNWRHLGRGHTCPWRQWHDLCQFLKQCSCYGLRTQN</sequence>
<keyword evidence="1" id="KW-0687">Ribonucleoprotein</keyword>
<dbReference type="AlphaFoldDB" id="A0A8J6DRM5"/>
<proteinExistence type="predicted"/>
<reference evidence="1" key="1">
    <citation type="journal article" date="2021" name="Evol. Appl.">
        <title>The genome of the Pyrenean desman and the effects of bottlenecks and inbreeding on the genomic landscape of an endangered species.</title>
        <authorList>
            <person name="Escoda L."/>
            <person name="Castresana J."/>
        </authorList>
    </citation>
    <scope>NUCLEOTIDE SEQUENCE</scope>
    <source>
        <strain evidence="1">IBE-C5619</strain>
    </source>
</reference>
<evidence type="ECO:0000313" key="1">
    <source>
        <dbReference type="EMBL" id="KAG8519367.1"/>
    </source>
</evidence>
<dbReference type="OrthoDB" id="1166329at2759"/>
<accession>A0A8J6DRM5</accession>
<feature type="non-terminal residue" evidence="1">
    <location>
        <position position="97"/>
    </location>
</feature>